<dbReference type="InterPro" id="IPR036249">
    <property type="entry name" value="Thioredoxin-like_sf"/>
</dbReference>
<organism evidence="15 16">
    <name type="scientific">Propionivibrio dicarboxylicus</name>
    <dbReference type="NCBI Taxonomy" id="83767"/>
    <lineage>
        <taxon>Bacteria</taxon>
        <taxon>Pseudomonadati</taxon>
        <taxon>Pseudomonadota</taxon>
        <taxon>Betaproteobacteria</taxon>
        <taxon>Rhodocyclales</taxon>
        <taxon>Rhodocyclaceae</taxon>
        <taxon>Propionivibrio</taxon>
    </lineage>
</organism>
<dbReference type="OrthoDB" id="9812811at2"/>
<comment type="similarity">
    <text evidence="10">Belongs to the peroxiredoxin family. BCP/PrxQ subfamily.</text>
</comment>
<dbReference type="Pfam" id="PF00578">
    <property type="entry name" value="AhpC-TSA"/>
    <property type="match status" value="1"/>
</dbReference>
<evidence type="ECO:0000256" key="10">
    <source>
        <dbReference type="ARBA" id="ARBA00038489"/>
    </source>
</evidence>
<dbReference type="GO" id="GO:0034599">
    <property type="term" value="P:cellular response to oxidative stress"/>
    <property type="evidence" value="ECO:0007669"/>
    <property type="project" value="TreeGrafter"/>
</dbReference>
<dbReference type="EC" id="1.11.1.24" evidence="3"/>
<dbReference type="AlphaFoldDB" id="A0A1G8C104"/>
<evidence type="ECO:0000313" key="16">
    <source>
        <dbReference type="Proteomes" id="UP000198607"/>
    </source>
</evidence>
<name>A0A1G8C104_9RHOO</name>
<evidence type="ECO:0000313" key="15">
    <source>
        <dbReference type="EMBL" id="SDH39157.1"/>
    </source>
</evidence>
<dbReference type="InterPro" id="IPR000866">
    <property type="entry name" value="AhpC/TSA"/>
</dbReference>
<dbReference type="STRING" id="83767.SAMN05660652_01649"/>
<feature type="domain" description="Thioredoxin" evidence="14">
    <location>
        <begin position="1"/>
        <end position="151"/>
    </location>
</feature>
<dbReference type="PIRSF" id="PIRSF000239">
    <property type="entry name" value="AHPC"/>
    <property type="match status" value="1"/>
</dbReference>
<keyword evidence="5" id="KW-0049">Antioxidant</keyword>
<protein>
    <recommendedName>
        <fullName evidence="3">thioredoxin-dependent peroxiredoxin</fullName>
        <ecNumber evidence="3">1.11.1.24</ecNumber>
    </recommendedName>
    <alternativeName>
        <fullName evidence="9">Thioredoxin peroxidase</fullName>
    </alternativeName>
    <alternativeName>
        <fullName evidence="11">Thioredoxin-dependent peroxiredoxin Bcp</fullName>
    </alternativeName>
</protein>
<evidence type="ECO:0000256" key="2">
    <source>
        <dbReference type="ARBA" id="ARBA00011245"/>
    </source>
</evidence>
<keyword evidence="8" id="KW-0676">Redox-active center</keyword>
<evidence type="ECO:0000256" key="1">
    <source>
        <dbReference type="ARBA" id="ARBA00003330"/>
    </source>
</evidence>
<dbReference type="FunFam" id="3.40.30.10:FF:000007">
    <property type="entry name" value="Thioredoxin-dependent thiol peroxidase"/>
    <property type="match status" value="1"/>
</dbReference>
<dbReference type="InterPro" id="IPR050924">
    <property type="entry name" value="Peroxiredoxin_BCP/PrxQ"/>
</dbReference>
<dbReference type="GO" id="GO:0008379">
    <property type="term" value="F:thioredoxin peroxidase activity"/>
    <property type="evidence" value="ECO:0007669"/>
    <property type="project" value="TreeGrafter"/>
</dbReference>
<dbReference type="EMBL" id="FNCY01000005">
    <property type="protein sequence ID" value="SDH39157.1"/>
    <property type="molecule type" value="Genomic_DNA"/>
</dbReference>
<evidence type="ECO:0000256" key="6">
    <source>
        <dbReference type="ARBA" id="ARBA00023002"/>
    </source>
</evidence>
<dbReference type="Proteomes" id="UP000198607">
    <property type="component" value="Unassembled WGS sequence"/>
</dbReference>
<feature type="active site" description="Cysteine sulfenic acid (-SOH) intermediate; for peroxidase activity" evidence="13">
    <location>
        <position position="42"/>
    </location>
</feature>
<evidence type="ECO:0000256" key="5">
    <source>
        <dbReference type="ARBA" id="ARBA00022862"/>
    </source>
</evidence>
<evidence type="ECO:0000256" key="13">
    <source>
        <dbReference type="PIRSR" id="PIRSR000239-1"/>
    </source>
</evidence>
<dbReference type="PANTHER" id="PTHR42801:SF4">
    <property type="entry name" value="AHPC_TSA FAMILY PROTEIN"/>
    <property type="match status" value="1"/>
</dbReference>
<dbReference type="InterPro" id="IPR013766">
    <property type="entry name" value="Thioredoxin_domain"/>
</dbReference>
<evidence type="ECO:0000256" key="7">
    <source>
        <dbReference type="ARBA" id="ARBA00023157"/>
    </source>
</evidence>
<dbReference type="InterPro" id="IPR024706">
    <property type="entry name" value="Peroxiredoxin_AhpC-typ"/>
</dbReference>
<evidence type="ECO:0000256" key="9">
    <source>
        <dbReference type="ARBA" id="ARBA00032824"/>
    </source>
</evidence>
<dbReference type="GO" id="GO:0045454">
    <property type="term" value="P:cell redox homeostasis"/>
    <property type="evidence" value="ECO:0007669"/>
    <property type="project" value="TreeGrafter"/>
</dbReference>
<dbReference type="PROSITE" id="PS51352">
    <property type="entry name" value="THIOREDOXIN_2"/>
    <property type="match status" value="1"/>
</dbReference>
<evidence type="ECO:0000256" key="11">
    <source>
        <dbReference type="ARBA" id="ARBA00042639"/>
    </source>
</evidence>
<gene>
    <name evidence="15" type="ORF">SAMN05660652_01649</name>
</gene>
<reference evidence="15 16" key="1">
    <citation type="submission" date="2016-10" db="EMBL/GenBank/DDBJ databases">
        <authorList>
            <person name="de Groot N.N."/>
        </authorList>
    </citation>
    <scope>NUCLEOTIDE SEQUENCE [LARGE SCALE GENOMIC DNA]</scope>
    <source>
        <strain evidence="15 16">DSM 5885</strain>
    </source>
</reference>
<keyword evidence="7" id="KW-1015">Disulfide bond</keyword>
<proteinExistence type="inferred from homology"/>
<evidence type="ECO:0000259" key="14">
    <source>
        <dbReference type="PROSITE" id="PS51352"/>
    </source>
</evidence>
<comment type="catalytic activity">
    <reaction evidence="12">
        <text>a hydroperoxide + [thioredoxin]-dithiol = an alcohol + [thioredoxin]-disulfide + H2O</text>
        <dbReference type="Rhea" id="RHEA:62620"/>
        <dbReference type="Rhea" id="RHEA-COMP:10698"/>
        <dbReference type="Rhea" id="RHEA-COMP:10700"/>
        <dbReference type="ChEBI" id="CHEBI:15377"/>
        <dbReference type="ChEBI" id="CHEBI:29950"/>
        <dbReference type="ChEBI" id="CHEBI:30879"/>
        <dbReference type="ChEBI" id="CHEBI:35924"/>
        <dbReference type="ChEBI" id="CHEBI:50058"/>
        <dbReference type="EC" id="1.11.1.24"/>
    </reaction>
</comment>
<sequence>MNTAPIPDFAVAATGGETFRLSEQRGKIIVLYFYPKDSTPGCTTEAQQFRDLAAAFAEANCIIAGVSRDSIKSHENFKAKQELPFALLSDADEALCTRFAVIKEKKLYGKLVRGIERSTFVIDANGALRGEWRGVKAPGHAQEVLDFVRTL</sequence>
<comment type="subunit">
    <text evidence="2">Monomer.</text>
</comment>
<accession>A0A1G8C104</accession>
<keyword evidence="16" id="KW-1185">Reference proteome</keyword>
<comment type="function">
    <text evidence="1">Thiol-specific peroxidase that catalyzes the reduction of hydrogen peroxide and organic hydroperoxides to water and alcohols, respectively. Plays a role in cell protection against oxidative stress by detoxifying peroxides and as sensor of hydrogen peroxide-mediated signaling events.</text>
</comment>
<evidence type="ECO:0000256" key="8">
    <source>
        <dbReference type="ARBA" id="ARBA00023284"/>
    </source>
</evidence>
<evidence type="ECO:0000256" key="4">
    <source>
        <dbReference type="ARBA" id="ARBA00022559"/>
    </source>
</evidence>
<keyword evidence="6" id="KW-0560">Oxidoreductase</keyword>
<evidence type="ECO:0000256" key="12">
    <source>
        <dbReference type="ARBA" id="ARBA00049091"/>
    </source>
</evidence>
<dbReference type="GO" id="GO:0005737">
    <property type="term" value="C:cytoplasm"/>
    <property type="evidence" value="ECO:0007669"/>
    <property type="project" value="TreeGrafter"/>
</dbReference>
<dbReference type="Gene3D" id="3.40.30.10">
    <property type="entry name" value="Glutaredoxin"/>
    <property type="match status" value="1"/>
</dbReference>
<dbReference type="SUPFAM" id="SSF52833">
    <property type="entry name" value="Thioredoxin-like"/>
    <property type="match status" value="1"/>
</dbReference>
<keyword evidence="4" id="KW-0575">Peroxidase</keyword>
<evidence type="ECO:0000256" key="3">
    <source>
        <dbReference type="ARBA" id="ARBA00013017"/>
    </source>
</evidence>
<dbReference type="PANTHER" id="PTHR42801">
    <property type="entry name" value="THIOREDOXIN-DEPENDENT PEROXIDE REDUCTASE"/>
    <property type="match status" value="1"/>
</dbReference>
<dbReference type="RefSeq" id="WP_091936426.1">
    <property type="nucleotide sequence ID" value="NZ_FNCY01000005.1"/>
</dbReference>
<dbReference type="CDD" id="cd03017">
    <property type="entry name" value="PRX_BCP"/>
    <property type="match status" value="1"/>
</dbReference>